<dbReference type="VEuPathDB" id="FungiDB:Malapachy_3324"/>
<organism evidence="7 8">
    <name type="scientific">Malassezia pachydermatis</name>
    <dbReference type="NCBI Taxonomy" id="77020"/>
    <lineage>
        <taxon>Eukaryota</taxon>
        <taxon>Fungi</taxon>
        <taxon>Dikarya</taxon>
        <taxon>Basidiomycota</taxon>
        <taxon>Ustilaginomycotina</taxon>
        <taxon>Malasseziomycetes</taxon>
        <taxon>Malasseziales</taxon>
        <taxon>Malasseziaceae</taxon>
        <taxon>Malassezia</taxon>
    </lineage>
</organism>
<evidence type="ECO:0000313" key="8">
    <source>
        <dbReference type="Proteomes" id="UP000037751"/>
    </source>
</evidence>
<dbReference type="Pfam" id="PF00380">
    <property type="entry name" value="Ribosomal_S9"/>
    <property type="match status" value="1"/>
</dbReference>
<dbReference type="InterPro" id="IPR000754">
    <property type="entry name" value="Ribosomal_uS9"/>
</dbReference>
<dbReference type="RefSeq" id="XP_017993524.1">
    <property type="nucleotide sequence ID" value="XM_018137797.1"/>
</dbReference>
<dbReference type="InterPro" id="IPR014721">
    <property type="entry name" value="Ribsml_uS5_D2-typ_fold_subgr"/>
</dbReference>
<name>A0A0M9VQT2_9BASI</name>
<reference evidence="7 8" key="1">
    <citation type="submission" date="2015-07" db="EMBL/GenBank/DDBJ databases">
        <title>Draft Genome Sequence of Malassezia furfur CBS1878 and Malassezia pachydermatis CBS1879.</title>
        <authorList>
            <person name="Triana S."/>
            <person name="Ohm R."/>
            <person name="Gonzalez A."/>
            <person name="DeCock H."/>
            <person name="Restrepo S."/>
            <person name="Celis A."/>
        </authorList>
    </citation>
    <scope>NUCLEOTIDE SEQUENCE [LARGE SCALE GENOMIC DNA]</scope>
    <source>
        <strain evidence="7 8">CBS 1879</strain>
    </source>
</reference>
<dbReference type="NCBIfam" id="NF001099">
    <property type="entry name" value="PRK00132.1"/>
    <property type="match status" value="1"/>
</dbReference>
<accession>A0A0M9VQT2</accession>
<dbReference type="InterPro" id="IPR020568">
    <property type="entry name" value="Ribosomal_Su5_D2-typ_SF"/>
</dbReference>
<evidence type="ECO:0000313" key="7">
    <source>
        <dbReference type="EMBL" id="KOS15892.1"/>
    </source>
</evidence>
<keyword evidence="3" id="KW-0687">Ribonucleoprotein</keyword>
<dbReference type="InterPro" id="IPR023035">
    <property type="entry name" value="Ribosomal_uS9_bac/plastid"/>
</dbReference>
<dbReference type="EMBL" id="LGAV01000001">
    <property type="protein sequence ID" value="KOS15892.1"/>
    <property type="molecule type" value="Genomic_DNA"/>
</dbReference>
<evidence type="ECO:0000256" key="4">
    <source>
        <dbReference type="ARBA" id="ARBA00039318"/>
    </source>
</evidence>
<dbReference type="GO" id="GO:0003735">
    <property type="term" value="F:structural constituent of ribosome"/>
    <property type="evidence" value="ECO:0007669"/>
    <property type="project" value="InterPro"/>
</dbReference>
<dbReference type="OrthoDB" id="10254627at2759"/>
<dbReference type="AlphaFoldDB" id="A0A0M9VQT2"/>
<evidence type="ECO:0000256" key="3">
    <source>
        <dbReference type="ARBA" id="ARBA00023274"/>
    </source>
</evidence>
<evidence type="ECO:0000256" key="5">
    <source>
        <dbReference type="ARBA" id="ARBA00042623"/>
    </source>
</evidence>
<dbReference type="GO" id="GO:0006412">
    <property type="term" value="P:translation"/>
    <property type="evidence" value="ECO:0007669"/>
    <property type="project" value="InterPro"/>
</dbReference>
<evidence type="ECO:0000256" key="6">
    <source>
        <dbReference type="SAM" id="MobiDB-lite"/>
    </source>
</evidence>
<dbReference type="GeneID" id="28729673"/>
<dbReference type="PANTHER" id="PTHR21569">
    <property type="entry name" value="RIBOSOMAL PROTEIN S9"/>
    <property type="match status" value="1"/>
</dbReference>
<dbReference type="Gene3D" id="3.30.230.10">
    <property type="match status" value="1"/>
</dbReference>
<evidence type="ECO:0000256" key="2">
    <source>
        <dbReference type="ARBA" id="ARBA00022980"/>
    </source>
</evidence>
<dbReference type="Proteomes" id="UP000037751">
    <property type="component" value="Unassembled WGS sequence"/>
</dbReference>
<comment type="caution">
    <text evidence="7">The sequence shown here is derived from an EMBL/GenBank/DDBJ whole genome shotgun (WGS) entry which is preliminary data.</text>
</comment>
<sequence length="347" mass="38587">MATRWWLAAGPMRAAWSPFRTSMQVRMVQSAAMSLRAQLNPPSPDREKPTSPTYYTTKPSFMDTLQMLDKLTREIKRELEQAYILAPNARPPPMPQGAAVAWVSRERLSGLLGLPLRNAQYSNITSRLSLLLRYRDLALKHFSGQSPLGARITTQQREIVQQIVEVLDSFTSEHTREKQTQGEASDFVGSSARGKIDDQGRAYARGRRKESSARVWLVQTKPQQDGTLPIGQILVNNVPMSEYFLRTAHREAVTWPLKLAGLLGAYNVFAIVRGGGASGQAGALAHGIANALVASLGAAEGEHAKETRDRVRQVLVKDGVLNRDPRMVERKKPGLAKARKAWTWVKR</sequence>
<dbReference type="GO" id="GO:0005763">
    <property type="term" value="C:mitochondrial small ribosomal subunit"/>
    <property type="evidence" value="ECO:0007669"/>
    <property type="project" value="TreeGrafter"/>
</dbReference>
<keyword evidence="2" id="KW-0689">Ribosomal protein</keyword>
<feature type="region of interest" description="Disordered" evidence="6">
    <location>
        <begin position="37"/>
        <end position="56"/>
    </location>
</feature>
<dbReference type="GO" id="GO:0003723">
    <property type="term" value="F:RNA binding"/>
    <property type="evidence" value="ECO:0007669"/>
    <property type="project" value="TreeGrafter"/>
</dbReference>
<gene>
    <name evidence="7" type="ORF">Malapachy_3324</name>
</gene>
<evidence type="ECO:0000256" key="1">
    <source>
        <dbReference type="ARBA" id="ARBA00005251"/>
    </source>
</evidence>
<keyword evidence="8" id="KW-1185">Reference proteome</keyword>
<comment type="similarity">
    <text evidence="1">Belongs to the universal ribosomal protein uS9 family.</text>
</comment>
<dbReference type="PANTHER" id="PTHR21569:SF1">
    <property type="entry name" value="SMALL RIBOSOMAL SUBUNIT PROTEIN US9M"/>
    <property type="match status" value="1"/>
</dbReference>
<dbReference type="STRING" id="77020.A0A0M9VQT2"/>
<proteinExistence type="inferred from homology"/>
<dbReference type="SUPFAM" id="SSF54211">
    <property type="entry name" value="Ribosomal protein S5 domain 2-like"/>
    <property type="match status" value="1"/>
</dbReference>
<protein>
    <recommendedName>
        <fullName evidence="4">Small ribosomal subunit protein uS9m</fullName>
    </recommendedName>
    <alternativeName>
        <fullName evidence="5">37S ribosomal protein S9, mitochondrial</fullName>
    </alternativeName>
</protein>